<keyword evidence="5" id="KW-0479">Metal-binding</keyword>
<dbReference type="Gene3D" id="3.40.1380.20">
    <property type="entry name" value="Pyruvate kinase, C-terminal domain"/>
    <property type="match status" value="1"/>
</dbReference>
<dbReference type="EMBL" id="PUIA01000074">
    <property type="protein sequence ID" value="PQO25711.1"/>
    <property type="molecule type" value="Genomic_DNA"/>
</dbReference>
<feature type="domain" description="Pyruvate kinase barrel" evidence="13">
    <location>
        <begin position="93"/>
        <end position="245"/>
    </location>
</feature>
<dbReference type="InterPro" id="IPR001697">
    <property type="entry name" value="Pyr_Knase"/>
</dbReference>
<name>A0A2S8F0M6_9BACT</name>
<dbReference type="EC" id="2.7.1.40" evidence="3 12"/>
<protein>
    <recommendedName>
        <fullName evidence="3 12">Pyruvate kinase</fullName>
        <ecNumber evidence="3 12">2.7.1.40</ecNumber>
    </recommendedName>
</protein>
<evidence type="ECO:0000259" key="13">
    <source>
        <dbReference type="Pfam" id="PF00224"/>
    </source>
</evidence>
<keyword evidence="8" id="KW-0067">ATP-binding</keyword>
<dbReference type="GO" id="GO:0000287">
    <property type="term" value="F:magnesium ion binding"/>
    <property type="evidence" value="ECO:0007669"/>
    <property type="project" value="InterPro"/>
</dbReference>
<evidence type="ECO:0000256" key="10">
    <source>
        <dbReference type="ARBA" id="ARBA00023152"/>
    </source>
</evidence>
<dbReference type="AlphaFoldDB" id="A0A2S8F0M6"/>
<organism evidence="15 16">
    <name type="scientific">Blastopirellula marina</name>
    <dbReference type="NCBI Taxonomy" id="124"/>
    <lineage>
        <taxon>Bacteria</taxon>
        <taxon>Pseudomonadati</taxon>
        <taxon>Planctomycetota</taxon>
        <taxon>Planctomycetia</taxon>
        <taxon>Pirellulales</taxon>
        <taxon>Pirellulaceae</taxon>
        <taxon>Blastopirellula</taxon>
    </lineage>
</organism>
<dbReference type="SUPFAM" id="SSF51621">
    <property type="entry name" value="Phosphoenolpyruvate/pyruvate domain"/>
    <property type="match status" value="1"/>
</dbReference>
<keyword evidence="10 12" id="KW-0324">Glycolysis</keyword>
<evidence type="ECO:0000256" key="6">
    <source>
        <dbReference type="ARBA" id="ARBA00022741"/>
    </source>
</evidence>
<keyword evidence="7 12" id="KW-0418">Kinase</keyword>
<evidence type="ECO:0000259" key="14">
    <source>
        <dbReference type="Pfam" id="PF02887"/>
    </source>
</evidence>
<evidence type="ECO:0000256" key="11">
    <source>
        <dbReference type="ARBA" id="ARBA00023317"/>
    </source>
</evidence>
<reference evidence="15 16" key="1">
    <citation type="submission" date="2018-02" db="EMBL/GenBank/DDBJ databases">
        <title>Comparative genomes isolates from brazilian mangrove.</title>
        <authorList>
            <person name="Araujo J.E."/>
            <person name="Taketani R.G."/>
            <person name="Silva M.C.P."/>
            <person name="Loureco M.V."/>
            <person name="Andreote F.D."/>
        </authorList>
    </citation>
    <scope>NUCLEOTIDE SEQUENCE [LARGE SCALE GENOMIC DNA]</scope>
    <source>
        <strain evidence="15 16">HEX-2 MGV</strain>
    </source>
</reference>
<accession>A0A2S8F0M6</accession>
<evidence type="ECO:0000313" key="16">
    <source>
        <dbReference type="Proteomes" id="UP000240009"/>
    </source>
</evidence>
<dbReference type="Pfam" id="PF02887">
    <property type="entry name" value="PK_C"/>
    <property type="match status" value="1"/>
</dbReference>
<dbReference type="InterPro" id="IPR015795">
    <property type="entry name" value="Pyrv_Knase_C"/>
</dbReference>
<dbReference type="Pfam" id="PF00224">
    <property type="entry name" value="PK"/>
    <property type="match status" value="1"/>
</dbReference>
<gene>
    <name evidence="15" type="ORF">C5Y96_23125</name>
</gene>
<dbReference type="Gene3D" id="3.20.20.60">
    <property type="entry name" value="Phosphoenolpyruvate-binding domains"/>
    <property type="match status" value="1"/>
</dbReference>
<keyword evidence="11" id="KW-0670">Pyruvate</keyword>
<comment type="caution">
    <text evidence="15">The sequence shown here is derived from an EMBL/GenBank/DDBJ whole genome shotgun (WGS) entry which is preliminary data.</text>
</comment>
<evidence type="ECO:0000256" key="7">
    <source>
        <dbReference type="ARBA" id="ARBA00022777"/>
    </source>
</evidence>
<dbReference type="InterPro" id="IPR036918">
    <property type="entry name" value="Pyrv_Knase_C_sf"/>
</dbReference>
<dbReference type="PRINTS" id="PR01050">
    <property type="entry name" value="PYRUVTKNASE"/>
</dbReference>
<evidence type="ECO:0000256" key="1">
    <source>
        <dbReference type="ARBA" id="ARBA00004997"/>
    </source>
</evidence>
<dbReference type="InterPro" id="IPR040442">
    <property type="entry name" value="Pyrv_kinase-like_dom_sf"/>
</dbReference>
<dbReference type="PANTHER" id="PTHR11817">
    <property type="entry name" value="PYRUVATE KINASE"/>
    <property type="match status" value="1"/>
</dbReference>
<comment type="catalytic activity">
    <reaction evidence="12">
        <text>pyruvate + ATP = phosphoenolpyruvate + ADP + H(+)</text>
        <dbReference type="Rhea" id="RHEA:18157"/>
        <dbReference type="ChEBI" id="CHEBI:15361"/>
        <dbReference type="ChEBI" id="CHEBI:15378"/>
        <dbReference type="ChEBI" id="CHEBI:30616"/>
        <dbReference type="ChEBI" id="CHEBI:58702"/>
        <dbReference type="ChEBI" id="CHEBI:456216"/>
        <dbReference type="EC" id="2.7.1.40"/>
    </reaction>
</comment>
<evidence type="ECO:0000256" key="8">
    <source>
        <dbReference type="ARBA" id="ARBA00022840"/>
    </source>
</evidence>
<evidence type="ECO:0000256" key="9">
    <source>
        <dbReference type="ARBA" id="ARBA00022842"/>
    </source>
</evidence>
<evidence type="ECO:0000256" key="2">
    <source>
        <dbReference type="ARBA" id="ARBA00008663"/>
    </source>
</evidence>
<keyword evidence="4 12" id="KW-0808">Transferase</keyword>
<dbReference type="GO" id="GO:0005524">
    <property type="term" value="F:ATP binding"/>
    <property type="evidence" value="ECO:0007669"/>
    <property type="project" value="UniProtKB-KW"/>
</dbReference>
<evidence type="ECO:0000256" key="12">
    <source>
        <dbReference type="RuleBase" id="RU000504"/>
    </source>
</evidence>
<comment type="pathway">
    <text evidence="1 12">Carbohydrate degradation; glycolysis; pyruvate from D-glyceraldehyde 3-phosphate: step 5/5.</text>
</comment>
<dbReference type="InterPro" id="IPR015813">
    <property type="entry name" value="Pyrv/PenolPyrv_kinase-like_dom"/>
</dbReference>
<proteinExistence type="inferred from homology"/>
<dbReference type="InterPro" id="IPR015793">
    <property type="entry name" value="Pyrv_Knase_brl"/>
</dbReference>
<evidence type="ECO:0000256" key="3">
    <source>
        <dbReference type="ARBA" id="ARBA00012142"/>
    </source>
</evidence>
<evidence type="ECO:0000256" key="5">
    <source>
        <dbReference type="ARBA" id="ARBA00022723"/>
    </source>
</evidence>
<dbReference type="GO" id="GO:0016301">
    <property type="term" value="F:kinase activity"/>
    <property type="evidence" value="ECO:0007669"/>
    <property type="project" value="UniProtKB-KW"/>
</dbReference>
<evidence type="ECO:0000256" key="4">
    <source>
        <dbReference type="ARBA" id="ARBA00022679"/>
    </source>
</evidence>
<dbReference type="GO" id="GO:0004743">
    <property type="term" value="F:pyruvate kinase activity"/>
    <property type="evidence" value="ECO:0007669"/>
    <property type="project" value="UniProtKB-EC"/>
</dbReference>
<sequence length="393" mass="42296">MVEPNPILQPTTSAMLKRTKVAATLGPSASRPGELMQLVRAGADAFLLDLGHDNASVWHDRHEAIREVEGMTQQPIALLVEVPTEEGTNGGETHIDAQIISWIASHEVDYVLISVPRGSHSIAEVRKILAKTGSGAAVMARLDHAGNYRDIDSIIQSADGVVVTGTGLSELETWSIPVMQKMVARQCQIGAKPCLVGRGILTNMLQTKEPNNSEVFDIANVVFDHADAILLGEETATGNFPTQAVEVLSKTVIATESLMEITDRPIKVGFGQPPNTAALAYSIRHILKMQEIAAVAVYSHSSMTTRLITKNWIDCPVLGLSDSPTTVRQMGVYHGVVPRQMKAPGTTAEMLATTTSIAKQLELVVPGDRMIVVSELPIRSTDNANAFVIETIT</sequence>
<dbReference type="GO" id="GO:0030955">
    <property type="term" value="F:potassium ion binding"/>
    <property type="evidence" value="ECO:0007669"/>
    <property type="project" value="InterPro"/>
</dbReference>
<comment type="similarity">
    <text evidence="2 12">Belongs to the pyruvate kinase family.</text>
</comment>
<dbReference type="UniPathway" id="UPA00109">
    <property type="reaction ID" value="UER00188"/>
</dbReference>
<evidence type="ECO:0000313" key="15">
    <source>
        <dbReference type="EMBL" id="PQO25711.1"/>
    </source>
</evidence>
<feature type="domain" description="Pyruvate kinase C-terminal" evidence="14">
    <location>
        <begin position="278"/>
        <end position="388"/>
    </location>
</feature>
<dbReference type="SUPFAM" id="SSF52935">
    <property type="entry name" value="PK C-terminal domain-like"/>
    <property type="match status" value="1"/>
</dbReference>
<dbReference type="Proteomes" id="UP000240009">
    <property type="component" value="Unassembled WGS sequence"/>
</dbReference>
<keyword evidence="6" id="KW-0547">Nucleotide-binding</keyword>
<keyword evidence="9 12" id="KW-0460">Magnesium</keyword>